<dbReference type="Proteomes" id="UP000001551">
    <property type="component" value="Chromosome"/>
</dbReference>
<organism evidence="6 7">
    <name type="scientific">Ethanoligenens harbinense (strain DSM 18485 / JCM 12961 / CGMCC 1.5033 / YUAN-3)</name>
    <dbReference type="NCBI Taxonomy" id="663278"/>
    <lineage>
        <taxon>Bacteria</taxon>
        <taxon>Bacillati</taxon>
        <taxon>Bacillota</taxon>
        <taxon>Clostridia</taxon>
        <taxon>Eubacteriales</taxon>
        <taxon>Oscillospiraceae</taxon>
        <taxon>Ethanoligenens</taxon>
    </lineage>
</organism>
<proteinExistence type="inferred from homology"/>
<evidence type="ECO:0000313" key="6">
    <source>
        <dbReference type="EMBL" id="ADU27146.1"/>
    </source>
</evidence>
<feature type="binding site" evidence="4">
    <location>
        <position position="137"/>
    </location>
    <ligand>
        <name>Mn(2+)</name>
        <dbReference type="ChEBI" id="CHEBI:29035"/>
        <label>1</label>
    </ligand>
</feature>
<dbReference type="InterPro" id="IPR020855">
    <property type="entry name" value="Ureohydrolase_Mn_BS"/>
</dbReference>
<evidence type="ECO:0000256" key="3">
    <source>
        <dbReference type="ARBA" id="ARBA00022801"/>
    </source>
</evidence>
<name>E6U8R1_ETHHY</name>
<dbReference type="NCBIfam" id="TIGR01230">
    <property type="entry name" value="agmatinase"/>
    <property type="match status" value="1"/>
</dbReference>
<feature type="binding site" evidence="4">
    <location>
        <position position="114"/>
    </location>
    <ligand>
        <name>Mn(2+)</name>
        <dbReference type="ChEBI" id="CHEBI:29035"/>
        <label>1</label>
    </ligand>
</feature>
<evidence type="ECO:0000313" key="7">
    <source>
        <dbReference type="Proteomes" id="UP000001551"/>
    </source>
</evidence>
<gene>
    <name evidence="6" type="ordered locus">Ethha_1611</name>
</gene>
<keyword evidence="2 4" id="KW-0479">Metal-binding</keyword>
<dbReference type="AlphaFoldDB" id="E6U8R1"/>
<feature type="binding site" evidence="4">
    <location>
        <position position="218"/>
    </location>
    <ligand>
        <name>Mn(2+)</name>
        <dbReference type="ChEBI" id="CHEBI:29035"/>
        <label>1</label>
    </ligand>
</feature>
<evidence type="ECO:0000256" key="2">
    <source>
        <dbReference type="ARBA" id="ARBA00022723"/>
    </source>
</evidence>
<dbReference type="STRING" id="663278.Ethha_1611"/>
<dbReference type="GO" id="GO:0033389">
    <property type="term" value="P:putrescine biosynthetic process from arginine, via agmatine"/>
    <property type="evidence" value="ECO:0007669"/>
    <property type="project" value="TreeGrafter"/>
</dbReference>
<keyword evidence="7" id="KW-1185">Reference proteome</keyword>
<evidence type="ECO:0000256" key="1">
    <source>
        <dbReference type="ARBA" id="ARBA00009227"/>
    </source>
</evidence>
<keyword evidence="4" id="KW-0464">Manganese</keyword>
<comment type="similarity">
    <text evidence="1">Belongs to the arginase family. Agmatinase subfamily.</text>
</comment>
<feature type="binding site" evidence="4">
    <location>
        <position position="141"/>
    </location>
    <ligand>
        <name>Mn(2+)</name>
        <dbReference type="ChEBI" id="CHEBI:29035"/>
        <label>1</label>
    </ligand>
</feature>
<dbReference type="GO" id="GO:0008783">
    <property type="term" value="F:agmatinase activity"/>
    <property type="evidence" value="ECO:0007669"/>
    <property type="project" value="TreeGrafter"/>
</dbReference>
<evidence type="ECO:0000256" key="5">
    <source>
        <dbReference type="RuleBase" id="RU003684"/>
    </source>
</evidence>
<dbReference type="InterPro" id="IPR005925">
    <property type="entry name" value="Agmatinase-rel"/>
</dbReference>
<dbReference type="PIRSF" id="PIRSF036979">
    <property type="entry name" value="Arginase"/>
    <property type="match status" value="1"/>
</dbReference>
<dbReference type="InterPro" id="IPR023696">
    <property type="entry name" value="Ureohydrolase_dom_sf"/>
</dbReference>
<feature type="binding site" evidence="4">
    <location>
        <position position="139"/>
    </location>
    <ligand>
        <name>Mn(2+)</name>
        <dbReference type="ChEBI" id="CHEBI:29035"/>
        <label>1</label>
    </ligand>
</feature>
<dbReference type="eggNOG" id="COG0010">
    <property type="taxonomic scope" value="Bacteria"/>
</dbReference>
<comment type="cofactor">
    <cofactor evidence="4">
        <name>Mn(2+)</name>
        <dbReference type="ChEBI" id="CHEBI:29035"/>
    </cofactor>
    <text evidence="4">Binds 2 manganese ions per subunit.</text>
</comment>
<protein>
    <submittedName>
        <fullName evidence="6">Agmatinase</fullName>
    </submittedName>
</protein>
<dbReference type="EMBL" id="CP002400">
    <property type="protein sequence ID" value="ADU27146.1"/>
    <property type="molecule type" value="Genomic_DNA"/>
</dbReference>
<keyword evidence="3 5" id="KW-0378">Hydrolase</keyword>
<dbReference type="Pfam" id="PF00491">
    <property type="entry name" value="Arginase"/>
    <property type="match status" value="1"/>
</dbReference>
<dbReference type="PANTHER" id="PTHR11358">
    <property type="entry name" value="ARGINASE/AGMATINASE"/>
    <property type="match status" value="1"/>
</dbReference>
<reference evidence="6 7" key="1">
    <citation type="submission" date="2010-12" db="EMBL/GenBank/DDBJ databases">
        <title>Complete sequence of Ethanoligenens harbinense YUAN-3.</title>
        <authorList>
            <person name="Lucas S."/>
            <person name="Copeland A."/>
            <person name="Lapidus A."/>
            <person name="Cheng J.-F."/>
            <person name="Bruce D."/>
            <person name="Goodwin L."/>
            <person name="Pitluck S."/>
            <person name="Chertkov O."/>
            <person name="Misra M."/>
            <person name="Detter J.C."/>
            <person name="Han C."/>
            <person name="Tapia R."/>
            <person name="Land M."/>
            <person name="Hauser L."/>
            <person name="Jeffries C."/>
            <person name="Kyrpides N."/>
            <person name="Ivanova N."/>
            <person name="Mikhailova N."/>
            <person name="Wang A."/>
            <person name="Mouttaki H."/>
            <person name="He Z."/>
            <person name="Zhou J."/>
            <person name="Hemme C.L."/>
            <person name="Woyke T."/>
        </authorList>
    </citation>
    <scope>NUCLEOTIDE SEQUENCE [LARGE SCALE GENOMIC DNA]</scope>
    <source>
        <strain evidence="7">DSM 18485 / JCM 12961 / CGMCC 1.5033 / YUAN-3</strain>
    </source>
</reference>
<dbReference type="CDD" id="cd11593">
    <property type="entry name" value="Agmatinase-like_2"/>
    <property type="match status" value="1"/>
</dbReference>
<dbReference type="RefSeq" id="WP_013485501.1">
    <property type="nucleotide sequence ID" value="NC_014828.1"/>
</dbReference>
<dbReference type="PANTHER" id="PTHR11358:SF26">
    <property type="entry name" value="GUANIDINO ACID HYDROLASE, MITOCHONDRIAL"/>
    <property type="match status" value="1"/>
</dbReference>
<dbReference type="PROSITE" id="PS01053">
    <property type="entry name" value="ARGINASE_1"/>
    <property type="match status" value="1"/>
</dbReference>
<dbReference type="InterPro" id="IPR006035">
    <property type="entry name" value="Ureohydrolase"/>
</dbReference>
<evidence type="ECO:0000256" key="4">
    <source>
        <dbReference type="PIRSR" id="PIRSR036979-1"/>
    </source>
</evidence>
<dbReference type="KEGG" id="eha:Ethha_1611"/>
<dbReference type="HOGENOM" id="CLU_039478_0_2_9"/>
<dbReference type="PROSITE" id="PS51409">
    <property type="entry name" value="ARGINASE_2"/>
    <property type="match status" value="1"/>
</dbReference>
<dbReference type="Gene3D" id="3.40.800.10">
    <property type="entry name" value="Ureohydrolase domain"/>
    <property type="match status" value="1"/>
</dbReference>
<accession>E6U8R1</accession>
<dbReference type="GO" id="GO:0046872">
    <property type="term" value="F:metal ion binding"/>
    <property type="evidence" value="ECO:0007669"/>
    <property type="project" value="UniProtKB-KW"/>
</dbReference>
<dbReference type="SUPFAM" id="SSF52768">
    <property type="entry name" value="Arginase/deacetylase"/>
    <property type="match status" value="1"/>
</dbReference>
<sequence length="299" mass="32568">MAHEPNIPLLPTCFIGCETPLAESRIVLFGAPFDGTVTFRPGSRFGPAQMRPDSYGLEAYSPYQDADLEDAAVHDAGDLDLPFGRVERALAEIGAFSKRVVEAGRQPLMLGGEHLVTLPALKAVHAKHPDLCVLHFDAHTDLRADYLGEPLSHATVLRRVWDELGDGRIFQFGIRSGLREEFEWAKTHTHLHPFDLDGLDTALDAIGSRPVYVTIDLDVLDPSVFPGTGTPEPGGVTFRELLAALCKLRRLRIAGGDVVELAPHYDASGVSTAVACKVVRELAVAMSARESQQEKPGRF</sequence>
<feature type="binding site" evidence="4">
    <location>
        <position position="216"/>
    </location>
    <ligand>
        <name>Mn(2+)</name>
        <dbReference type="ChEBI" id="CHEBI:29035"/>
        <label>1</label>
    </ligand>
</feature>